<feature type="transmembrane region" description="Helical" evidence="1">
    <location>
        <begin position="7"/>
        <end position="23"/>
    </location>
</feature>
<comment type="caution">
    <text evidence="3">The sequence shown here is derived from an EMBL/GenBank/DDBJ whole genome shotgun (WGS) entry which is preliminary data.</text>
</comment>
<feature type="transmembrane region" description="Helical" evidence="1">
    <location>
        <begin position="276"/>
        <end position="299"/>
    </location>
</feature>
<feature type="domain" description="PAS" evidence="2">
    <location>
        <begin position="484"/>
        <end position="585"/>
    </location>
</feature>
<dbReference type="RefSeq" id="WP_121160421.1">
    <property type="nucleotide sequence ID" value="NZ_RBKT01000001.1"/>
</dbReference>
<dbReference type="InterPro" id="IPR000014">
    <property type="entry name" value="PAS"/>
</dbReference>
<feature type="transmembrane region" description="Helical" evidence="1">
    <location>
        <begin position="251"/>
        <end position="270"/>
    </location>
</feature>
<protein>
    <submittedName>
        <fullName evidence="3">PAS domain S-box-containing protein</fullName>
    </submittedName>
</protein>
<dbReference type="InterPro" id="IPR035965">
    <property type="entry name" value="PAS-like_dom_sf"/>
</dbReference>
<sequence length="615" mass="65695">MAERRTIGFVALTAALGLGVLVFPSAAAILWGMIGVASTTAVVYGLRRHRPSRPAPWLLFGAGLAFLAAGDVTYAVVTAGVNRDAGLVAEWFYVGNFPLLAAGLVQLTRRSAVLRDRSGLTDLLAVVLALGLVGWTQLVAPALPGSGLSPVEQCLLASHILGDLLALVVMLWLAVAAPRNVSVLLLTVGVAGLLTADIAYAVAQVGPGWQPGGPAELGYLVFYLSWGAAALQPSMTRLTERAEPASEETSATRIGLVALTSLAAPVVLLLEAAAGVVLHGVMIAVVAGFTTMLVVVRVIDARNKHRQALRRERHLRETCTSLVAATGSAQVGEALRALVTQVMPDGTPHRVVFALHRPDRRAGDLDFAWSPRVELDHPLPTESSRRRSLLVETRLLPSVLIEPLGGLPATIVASLVPGAEPVVGRTDAALLVAAARDVLVASRDVIEVAAGQATLALHRIEVTGAASRRDRDRYLDLSAGSTTDGVLIVGDDDRVGYANPAIWRILGIESRVFTTWRDIVHPDDHEQVERTLGAVRAAVDPPGPGVQWTLRRADGSRVVVEVDCRPLGAEPRPPGVAITVRDVTDERRREWDQLRRRLETTAPGLNRRSLRRRFR</sequence>
<name>A0A495JTW1_9ACTN</name>
<feature type="transmembrane region" description="Helical" evidence="1">
    <location>
        <begin position="120"/>
        <end position="143"/>
    </location>
</feature>
<evidence type="ECO:0000259" key="2">
    <source>
        <dbReference type="Pfam" id="PF13426"/>
    </source>
</evidence>
<dbReference type="AlphaFoldDB" id="A0A495JTW1"/>
<dbReference type="Pfam" id="PF13426">
    <property type="entry name" value="PAS_9"/>
    <property type="match status" value="1"/>
</dbReference>
<dbReference type="Proteomes" id="UP000277671">
    <property type="component" value="Unassembled WGS sequence"/>
</dbReference>
<feature type="transmembrane region" description="Helical" evidence="1">
    <location>
        <begin position="91"/>
        <end position="108"/>
    </location>
</feature>
<evidence type="ECO:0000256" key="1">
    <source>
        <dbReference type="SAM" id="Phobius"/>
    </source>
</evidence>
<gene>
    <name evidence="3" type="ORF">BDK92_6864</name>
</gene>
<dbReference type="SUPFAM" id="SSF55785">
    <property type="entry name" value="PYP-like sensor domain (PAS domain)"/>
    <property type="match status" value="1"/>
</dbReference>
<evidence type="ECO:0000313" key="3">
    <source>
        <dbReference type="EMBL" id="RKR92423.1"/>
    </source>
</evidence>
<feature type="transmembrane region" description="Helical" evidence="1">
    <location>
        <begin position="58"/>
        <end position="79"/>
    </location>
</feature>
<keyword evidence="1" id="KW-1133">Transmembrane helix</keyword>
<dbReference type="Gene3D" id="3.30.450.20">
    <property type="entry name" value="PAS domain"/>
    <property type="match status" value="1"/>
</dbReference>
<keyword evidence="1" id="KW-0812">Transmembrane</keyword>
<dbReference type="CDD" id="cd00130">
    <property type="entry name" value="PAS"/>
    <property type="match status" value="1"/>
</dbReference>
<proteinExistence type="predicted"/>
<organism evidence="3 4">
    <name type="scientific">Micromonospora pisi</name>
    <dbReference type="NCBI Taxonomy" id="589240"/>
    <lineage>
        <taxon>Bacteria</taxon>
        <taxon>Bacillati</taxon>
        <taxon>Actinomycetota</taxon>
        <taxon>Actinomycetes</taxon>
        <taxon>Micromonosporales</taxon>
        <taxon>Micromonosporaceae</taxon>
        <taxon>Micromonospora</taxon>
    </lineage>
</organism>
<dbReference type="EMBL" id="RBKT01000001">
    <property type="protein sequence ID" value="RKR92423.1"/>
    <property type="molecule type" value="Genomic_DNA"/>
</dbReference>
<feature type="transmembrane region" description="Helical" evidence="1">
    <location>
        <begin position="155"/>
        <end position="176"/>
    </location>
</feature>
<keyword evidence="4" id="KW-1185">Reference proteome</keyword>
<evidence type="ECO:0000313" key="4">
    <source>
        <dbReference type="Proteomes" id="UP000277671"/>
    </source>
</evidence>
<feature type="transmembrane region" description="Helical" evidence="1">
    <location>
        <begin position="215"/>
        <end position="231"/>
    </location>
</feature>
<dbReference type="OrthoDB" id="3304401at2"/>
<keyword evidence="1" id="KW-0472">Membrane</keyword>
<dbReference type="NCBIfam" id="TIGR00229">
    <property type="entry name" value="sensory_box"/>
    <property type="match status" value="1"/>
</dbReference>
<reference evidence="3 4" key="1">
    <citation type="submission" date="2018-10" db="EMBL/GenBank/DDBJ databases">
        <title>Sequencing the genomes of 1000 actinobacteria strains.</title>
        <authorList>
            <person name="Klenk H.-P."/>
        </authorList>
    </citation>
    <scope>NUCLEOTIDE SEQUENCE [LARGE SCALE GENOMIC DNA]</scope>
    <source>
        <strain evidence="3 4">DSM 45175</strain>
    </source>
</reference>
<feature type="transmembrane region" description="Helical" evidence="1">
    <location>
        <begin position="29"/>
        <end position="46"/>
    </location>
</feature>
<accession>A0A495JTW1</accession>
<feature type="transmembrane region" description="Helical" evidence="1">
    <location>
        <begin position="183"/>
        <end position="203"/>
    </location>
</feature>